<sequence>MFSSAINACSVLLALSGLALGLPNVAEDPDAGPPSGYGIVPIEWDVPVNLTAPDSTTVHLSGTIQDVVAQMEHDYPGWNETFQQMNTTLSNDTLAMAFGHQSYEVDKMVCEPKWKYMANRQRIWEGIEYLLYLPADPKPKNGPGPGNCGRVSCSYHAAIYWCNDNKEDKELSSWKSIAVGAFQLYSNCKYEPYDRCGGQLFYKDNWNVIVKKDIC</sequence>
<dbReference type="AlphaFoldDB" id="A0AA39ZF70"/>
<evidence type="ECO:0000313" key="2">
    <source>
        <dbReference type="EMBL" id="KAK0669863.1"/>
    </source>
</evidence>
<reference evidence="2" key="1">
    <citation type="submission" date="2023-06" db="EMBL/GenBank/DDBJ databases">
        <title>Genome-scale phylogeny and comparative genomics of the fungal order Sordariales.</title>
        <authorList>
            <consortium name="Lawrence Berkeley National Laboratory"/>
            <person name="Hensen N."/>
            <person name="Bonometti L."/>
            <person name="Westerberg I."/>
            <person name="Brannstrom I.O."/>
            <person name="Guillou S."/>
            <person name="Cros-Aarteil S."/>
            <person name="Calhoun S."/>
            <person name="Haridas S."/>
            <person name="Kuo A."/>
            <person name="Mondo S."/>
            <person name="Pangilinan J."/>
            <person name="Riley R."/>
            <person name="Labutti K."/>
            <person name="Andreopoulos B."/>
            <person name="Lipzen A."/>
            <person name="Chen C."/>
            <person name="Yanf M."/>
            <person name="Daum C."/>
            <person name="Ng V."/>
            <person name="Clum A."/>
            <person name="Steindorff A."/>
            <person name="Ohm R."/>
            <person name="Martin F."/>
            <person name="Silar P."/>
            <person name="Natvig D."/>
            <person name="Lalanne C."/>
            <person name="Gautier V."/>
            <person name="Ament-Velasquez S.L."/>
            <person name="Kruys A."/>
            <person name="Hutchinson M.I."/>
            <person name="Powell A.J."/>
            <person name="Barry K."/>
            <person name="Miller A.N."/>
            <person name="Grigoriev I.V."/>
            <person name="Debuchy R."/>
            <person name="Gladieux P."/>
            <person name="Thoren M.H."/>
            <person name="Johannesson H."/>
        </authorList>
    </citation>
    <scope>NUCLEOTIDE SEQUENCE</scope>
    <source>
        <strain evidence="2">CBS 307.81</strain>
    </source>
</reference>
<feature type="signal peptide" evidence="1">
    <location>
        <begin position="1"/>
        <end position="21"/>
    </location>
</feature>
<feature type="chain" id="PRO_5041454159" description="Secreted protein" evidence="1">
    <location>
        <begin position="22"/>
        <end position="215"/>
    </location>
</feature>
<gene>
    <name evidence="2" type="ORF">QBC41DRAFT_336520</name>
</gene>
<dbReference type="PANTHER" id="PTHR35605:SF1">
    <property type="entry name" value="ECP2 EFFECTOR PROTEIN DOMAIN-CONTAINING PROTEIN-RELATED"/>
    <property type="match status" value="1"/>
</dbReference>
<proteinExistence type="predicted"/>
<evidence type="ECO:0008006" key="4">
    <source>
        <dbReference type="Google" id="ProtNLM"/>
    </source>
</evidence>
<dbReference type="Proteomes" id="UP001174997">
    <property type="component" value="Unassembled WGS sequence"/>
</dbReference>
<keyword evidence="1" id="KW-0732">Signal</keyword>
<organism evidence="2 3">
    <name type="scientific">Cercophora samala</name>
    <dbReference type="NCBI Taxonomy" id="330535"/>
    <lineage>
        <taxon>Eukaryota</taxon>
        <taxon>Fungi</taxon>
        <taxon>Dikarya</taxon>
        <taxon>Ascomycota</taxon>
        <taxon>Pezizomycotina</taxon>
        <taxon>Sordariomycetes</taxon>
        <taxon>Sordariomycetidae</taxon>
        <taxon>Sordariales</taxon>
        <taxon>Lasiosphaeriaceae</taxon>
        <taxon>Cercophora</taxon>
    </lineage>
</organism>
<dbReference type="PANTHER" id="PTHR35605">
    <property type="entry name" value="ECP2 EFFECTOR PROTEIN DOMAIN-CONTAINING PROTEIN-RELATED"/>
    <property type="match status" value="1"/>
</dbReference>
<protein>
    <recommendedName>
        <fullName evidence="4">Secreted protein</fullName>
    </recommendedName>
</protein>
<comment type="caution">
    <text evidence="2">The sequence shown here is derived from an EMBL/GenBank/DDBJ whole genome shotgun (WGS) entry which is preliminary data.</text>
</comment>
<evidence type="ECO:0000256" key="1">
    <source>
        <dbReference type="SAM" id="SignalP"/>
    </source>
</evidence>
<accession>A0AA39ZF70</accession>
<dbReference type="EMBL" id="JAULSY010000038">
    <property type="protein sequence ID" value="KAK0669863.1"/>
    <property type="molecule type" value="Genomic_DNA"/>
</dbReference>
<evidence type="ECO:0000313" key="3">
    <source>
        <dbReference type="Proteomes" id="UP001174997"/>
    </source>
</evidence>
<name>A0AA39ZF70_9PEZI</name>
<keyword evidence="3" id="KW-1185">Reference proteome</keyword>